<dbReference type="PANTHER" id="PTHR46691">
    <property type="entry name" value="HIGH MOBILITY GROUP B PROTEIN 9"/>
    <property type="match status" value="1"/>
</dbReference>
<feature type="compositionally biased region" description="Acidic residues" evidence="2">
    <location>
        <begin position="401"/>
        <end position="416"/>
    </location>
</feature>
<feature type="domain" description="HMG box" evidence="3">
    <location>
        <begin position="319"/>
        <end position="386"/>
    </location>
</feature>
<dbReference type="SMART" id="SM01014">
    <property type="entry name" value="ARID"/>
    <property type="match status" value="1"/>
</dbReference>
<evidence type="ECO:0000313" key="6">
    <source>
        <dbReference type="RefSeq" id="XP_021291668.1"/>
    </source>
</evidence>
<organism evidence="5 6">
    <name type="scientific">Herrania umbratica</name>
    <dbReference type="NCBI Taxonomy" id="108875"/>
    <lineage>
        <taxon>Eukaryota</taxon>
        <taxon>Viridiplantae</taxon>
        <taxon>Streptophyta</taxon>
        <taxon>Embryophyta</taxon>
        <taxon>Tracheophyta</taxon>
        <taxon>Spermatophyta</taxon>
        <taxon>Magnoliopsida</taxon>
        <taxon>eudicotyledons</taxon>
        <taxon>Gunneridae</taxon>
        <taxon>Pentapetalae</taxon>
        <taxon>rosids</taxon>
        <taxon>malvids</taxon>
        <taxon>Malvales</taxon>
        <taxon>Malvaceae</taxon>
        <taxon>Byttnerioideae</taxon>
        <taxon>Herrania</taxon>
    </lineage>
</organism>
<dbReference type="SUPFAM" id="SSF46774">
    <property type="entry name" value="ARID-like"/>
    <property type="match status" value="1"/>
</dbReference>
<keyword evidence="1" id="KW-0238">DNA-binding</keyword>
<dbReference type="SMART" id="SM00398">
    <property type="entry name" value="HMG"/>
    <property type="match status" value="1"/>
</dbReference>
<name>A0A6J1AXF8_9ROSI</name>
<evidence type="ECO:0000259" key="3">
    <source>
        <dbReference type="PROSITE" id="PS50118"/>
    </source>
</evidence>
<feature type="region of interest" description="Disordered" evidence="2">
    <location>
        <begin position="401"/>
        <end position="450"/>
    </location>
</feature>
<feature type="DNA-binding region" description="HMG box" evidence="1">
    <location>
        <begin position="319"/>
        <end position="386"/>
    </location>
</feature>
<reference evidence="6" key="1">
    <citation type="submission" date="2025-08" db="UniProtKB">
        <authorList>
            <consortium name="RefSeq"/>
        </authorList>
    </citation>
    <scope>IDENTIFICATION</scope>
    <source>
        <tissue evidence="6">Leaf</tissue>
    </source>
</reference>
<evidence type="ECO:0000313" key="5">
    <source>
        <dbReference type="Proteomes" id="UP000504621"/>
    </source>
</evidence>
<evidence type="ECO:0000259" key="4">
    <source>
        <dbReference type="PROSITE" id="PS51011"/>
    </source>
</evidence>
<dbReference type="OrthoDB" id="338531at2759"/>
<feature type="compositionally biased region" description="Polar residues" evidence="2">
    <location>
        <begin position="420"/>
        <end position="434"/>
    </location>
</feature>
<protein>
    <submittedName>
        <fullName evidence="6">High mobility group B protein 15-like</fullName>
    </submittedName>
</protein>
<dbReference type="SMART" id="SM00501">
    <property type="entry name" value="BRIGHT"/>
    <property type="match status" value="1"/>
</dbReference>
<dbReference type="Pfam" id="PF00505">
    <property type="entry name" value="HMG_box"/>
    <property type="match status" value="1"/>
</dbReference>
<dbReference type="InterPro" id="IPR036910">
    <property type="entry name" value="HMG_box_dom_sf"/>
</dbReference>
<dbReference type="GO" id="GO:0005634">
    <property type="term" value="C:nucleus"/>
    <property type="evidence" value="ECO:0007669"/>
    <property type="project" value="UniProtKB-UniRule"/>
</dbReference>
<dbReference type="InterPro" id="IPR009071">
    <property type="entry name" value="HMG_box_dom"/>
</dbReference>
<dbReference type="SUPFAM" id="SSF47095">
    <property type="entry name" value="HMG-box"/>
    <property type="match status" value="1"/>
</dbReference>
<dbReference type="Gene3D" id="1.10.30.10">
    <property type="entry name" value="High mobility group box domain"/>
    <property type="match status" value="1"/>
</dbReference>
<feature type="domain" description="ARID" evidence="4">
    <location>
        <begin position="105"/>
        <end position="195"/>
    </location>
</feature>
<dbReference type="CDD" id="cd22009">
    <property type="entry name" value="HMG-box_AtHMGB9-like"/>
    <property type="match status" value="1"/>
</dbReference>
<dbReference type="PROSITE" id="PS50118">
    <property type="entry name" value="HMG_BOX_2"/>
    <property type="match status" value="1"/>
</dbReference>
<keyword evidence="1" id="KW-0539">Nucleus</keyword>
<proteinExistence type="predicted"/>
<dbReference type="PROSITE" id="PS51011">
    <property type="entry name" value="ARID"/>
    <property type="match status" value="1"/>
</dbReference>
<dbReference type="Pfam" id="PF01388">
    <property type="entry name" value="ARID"/>
    <property type="match status" value="1"/>
</dbReference>
<dbReference type="InterPro" id="IPR036431">
    <property type="entry name" value="ARID_dom_sf"/>
</dbReference>
<gene>
    <name evidence="6" type="primary">LOC110422181</name>
</gene>
<dbReference type="PANTHER" id="PTHR46691:SF3">
    <property type="entry name" value="HIGH MOBILITY GROUP B PROTEIN 15"/>
    <property type="match status" value="1"/>
</dbReference>
<evidence type="ECO:0000256" key="1">
    <source>
        <dbReference type="PROSITE-ProRule" id="PRU00267"/>
    </source>
</evidence>
<evidence type="ECO:0000256" key="2">
    <source>
        <dbReference type="SAM" id="MobiDB-lite"/>
    </source>
</evidence>
<dbReference type="RefSeq" id="XP_021291668.1">
    <property type="nucleotide sequence ID" value="XM_021435993.1"/>
</dbReference>
<dbReference type="AlphaFoldDB" id="A0A6J1AXF8"/>
<dbReference type="Gene3D" id="1.10.150.60">
    <property type="entry name" value="ARID DNA-binding domain"/>
    <property type="match status" value="1"/>
</dbReference>
<sequence>MKTENKSTTTTMDLENNGVEMSRKMELGVILEDISLLRMKEVGAMKEEGLNIVLMKESQHEEIVVQDRTLDPSKHSTVIVANKIGDSMAMSSDYLQPPATYYDVVTSRERFMDTLEKLHTSRGTKFWIPSIEGKEIDLHRLFVEVTARGGLQKAISKGTWNEVTAIFNIPTATNVSSLLQGYYASLLLHYELVYYFRACDLIPVSSDGFQNPSITHNPTQGTIQPAIEIHAARPVSTAGSLINGIIDGKFDGGYFVTVTIGSKELQGLLYKPTEFAAPQVLQEYGIFARNRDNAHAPLGVQRWRRGNKSQKRKRDPAYPKRSKSAYNFFFAEQHAILKPLHPGQGREISRMIGARWNNLNKTGKTVYEEMALEDKKKRQAAVELYRKGLAVMPVLQGLPEADVEMAEEDTELEETAGGDSPQTPDNASGSSTESDFGDDKTADKDLDMEE</sequence>
<feature type="compositionally biased region" description="Basic and acidic residues" evidence="2">
    <location>
        <begin position="437"/>
        <end position="450"/>
    </location>
</feature>
<dbReference type="GO" id="GO:0003677">
    <property type="term" value="F:DNA binding"/>
    <property type="evidence" value="ECO:0007669"/>
    <property type="project" value="UniProtKB-UniRule"/>
</dbReference>
<accession>A0A6J1AXF8</accession>
<dbReference type="InterPro" id="IPR001606">
    <property type="entry name" value="ARID_dom"/>
</dbReference>
<keyword evidence="5" id="KW-1185">Reference proteome</keyword>
<dbReference type="Proteomes" id="UP000504621">
    <property type="component" value="Unplaced"/>
</dbReference>
<dbReference type="GeneID" id="110422181"/>